<dbReference type="GO" id="GO:0004672">
    <property type="term" value="F:protein kinase activity"/>
    <property type="evidence" value="ECO:0007669"/>
    <property type="project" value="InterPro"/>
</dbReference>
<keyword evidence="11" id="KW-0675">Receptor</keyword>
<dbReference type="EMBL" id="KK198763">
    <property type="protein sequence ID" value="KCW48615.1"/>
    <property type="molecule type" value="Genomic_DNA"/>
</dbReference>
<evidence type="ECO:0000256" key="12">
    <source>
        <dbReference type="SAM" id="MobiDB-lite"/>
    </source>
</evidence>
<evidence type="ECO:0000259" key="15">
    <source>
        <dbReference type="PROSITE" id="PS50011"/>
    </source>
</evidence>
<dbReference type="FunFam" id="3.80.10.10:FF:000234">
    <property type="entry name" value="Probable inactive receptor kinase RLK902"/>
    <property type="match status" value="1"/>
</dbReference>
<dbReference type="Gene3D" id="3.80.10.10">
    <property type="entry name" value="Ribonuclease Inhibitor"/>
    <property type="match status" value="2"/>
</dbReference>
<keyword evidence="9 13" id="KW-1133">Transmembrane helix</keyword>
<evidence type="ECO:0000256" key="9">
    <source>
        <dbReference type="ARBA" id="ARBA00022989"/>
    </source>
</evidence>
<dbReference type="Gramene" id="KCW48615">
    <property type="protein sequence ID" value="KCW48615"/>
    <property type="gene ID" value="EUGRSUZ_K02280"/>
</dbReference>
<keyword evidence="7" id="KW-0547">Nucleotide-binding</keyword>
<feature type="region of interest" description="Disordered" evidence="12">
    <location>
        <begin position="626"/>
        <end position="666"/>
    </location>
</feature>
<keyword evidence="6" id="KW-0677">Repeat</keyword>
<dbReference type="Pfam" id="PF13855">
    <property type="entry name" value="LRR_8"/>
    <property type="match status" value="1"/>
</dbReference>
<dbReference type="Pfam" id="PF00560">
    <property type="entry name" value="LRR_1"/>
    <property type="match status" value="1"/>
</dbReference>
<dbReference type="GO" id="GO:0005524">
    <property type="term" value="F:ATP binding"/>
    <property type="evidence" value="ECO:0007669"/>
    <property type="project" value="UniProtKB-KW"/>
</dbReference>
<dbReference type="InterPro" id="IPR001611">
    <property type="entry name" value="Leu-rich_rpt"/>
</dbReference>
<keyword evidence="4 13" id="KW-0812">Transmembrane</keyword>
<dbReference type="Pfam" id="PF08263">
    <property type="entry name" value="LRRNT_2"/>
    <property type="match status" value="1"/>
</dbReference>
<dbReference type="InterPro" id="IPR032675">
    <property type="entry name" value="LRR_dom_sf"/>
</dbReference>
<dbReference type="InterPro" id="IPR000719">
    <property type="entry name" value="Prot_kinase_dom"/>
</dbReference>
<dbReference type="AlphaFoldDB" id="A0A059A5H9"/>
<evidence type="ECO:0000256" key="7">
    <source>
        <dbReference type="ARBA" id="ARBA00022741"/>
    </source>
</evidence>
<dbReference type="Pfam" id="PF00069">
    <property type="entry name" value="Pkinase"/>
    <property type="match status" value="1"/>
</dbReference>
<dbReference type="OrthoDB" id="652551at2759"/>
<gene>
    <name evidence="16" type="ORF">EUGRSUZ_K02280</name>
</gene>
<reference evidence="16" key="1">
    <citation type="submission" date="2013-07" db="EMBL/GenBank/DDBJ databases">
        <title>The genome of Eucalyptus grandis.</title>
        <authorList>
            <person name="Schmutz J."/>
            <person name="Hayes R."/>
            <person name="Myburg A."/>
            <person name="Tuskan G."/>
            <person name="Grattapaglia D."/>
            <person name="Rokhsar D.S."/>
        </authorList>
    </citation>
    <scope>NUCLEOTIDE SEQUENCE</scope>
    <source>
        <tissue evidence="16">Leaf extractions</tissue>
    </source>
</reference>
<evidence type="ECO:0000256" key="6">
    <source>
        <dbReference type="ARBA" id="ARBA00022737"/>
    </source>
</evidence>
<dbReference type="FunCoup" id="A0A059A5H9">
    <property type="interactions" value="1003"/>
</dbReference>
<dbReference type="InterPro" id="IPR050994">
    <property type="entry name" value="At_inactive_RLKs"/>
</dbReference>
<feature type="chain" id="PRO_5001567025" description="Protein kinase domain-containing protein" evidence="14">
    <location>
        <begin position="24"/>
        <end position="666"/>
    </location>
</feature>
<dbReference type="PROSITE" id="PS50011">
    <property type="entry name" value="PROTEIN_KINASE_DOM"/>
    <property type="match status" value="1"/>
</dbReference>
<dbReference type="InterPro" id="IPR011009">
    <property type="entry name" value="Kinase-like_dom_sf"/>
</dbReference>
<keyword evidence="10 13" id="KW-0472">Membrane</keyword>
<dbReference type="CDD" id="cd14066">
    <property type="entry name" value="STKc_IRAK"/>
    <property type="match status" value="1"/>
</dbReference>
<evidence type="ECO:0000256" key="4">
    <source>
        <dbReference type="ARBA" id="ARBA00022692"/>
    </source>
</evidence>
<evidence type="ECO:0000256" key="3">
    <source>
        <dbReference type="ARBA" id="ARBA00022614"/>
    </source>
</evidence>
<dbReference type="Gene3D" id="3.30.200.20">
    <property type="entry name" value="Phosphorylase Kinase, domain 1"/>
    <property type="match status" value="1"/>
</dbReference>
<dbReference type="FunFam" id="3.30.200.20:FF:000307">
    <property type="entry name" value="pollen receptor-like kinase 1"/>
    <property type="match status" value="1"/>
</dbReference>
<dbReference type="InParanoid" id="A0A059A5H9"/>
<dbReference type="PANTHER" id="PTHR48010:SF76">
    <property type="entry name" value="INACTIVE RECEPTOR KINASE RLK902-RELATED"/>
    <property type="match status" value="1"/>
</dbReference>
<dbReference type="SUPFAM" id="SSF52058">
    <property type="entry name" value="L domain-like"/>
    <property type="match status" value="1"/>
</dbReference>
<dbReference type="PANTHER" id="PTHR48010">
    <property type="entry name" value="OS05G0588300 PROTEIN"/>
    <property type="match status" value="1"/>
</dbReference>
<name>A0A059A5H9_EUCGR</name>
<evidence type="ECO:0000256" key="11">
    <source>
        <dbReference type="ARBA" id="ARBA00023170"/>
    </source>
</evidence>
<evidence type="ECO:0000256" key="2">
    <source>
        <dbReference type="ARBA" id="ARBA00022553"/>
    </source>
</evidence>
<evidence type="ECO:0000256" key="10">
    <source>
        <dbReference type="ARBA" id="ARBA00023136"/>
    </source>
</evidence>
<keyword evidence="2" id="KW-0597">Phosphoprotein</keyword>
<feature type="signal peptide" evidence="14">
    <location>
        <begin position="1"/>
        <end position="23"/>
    </location>
</feature>
<dbReference type="FunFam" id="1.10.510.10:FF:000585">
    <property type="entry name" value="Probable inactive receptor kinase At1g48480"/>
    <property type="match status" value="1"/>
</dbReference>
<feature type="domain" description="Protein kinase" evidence="15">
    <location>
        <begin position="373"/>
        <end position="642"/>
    </location>
</feature>
<evidence type="ECO:0000256" key="8">
    <source>
        <dbReference type="ARBA" id="ARBA00022840"/>
    </source>
</evidence>
<dbReference type="InterPro" id="IPR013210">
    <property type="entry name" value="LRR_N_plant-typ"/>
</dbReference>
<accession>A0A059A5H9</accession>
<feature type="compositionally biased region" description="Basic and acidic residues" evidence="12">
    <location>
        <begin position="634"/>
        <end position="648"/>
    </location>
</feature>
<comment type="subcellular location">
    <subcellularLocation>
        <location evidence="1">Membrane</location>
    </subcellularLocation>
</comment>
<keyword evidence="8" id="KW-0067">ATP-binding</keyword>
<proteinExistence type="predicted"/>
<evidence type="ECO:0000256" key="14">
    <source>
        <dbReference type="SAM" id="SignalP"/>
    </source>
</evidence>
<organism evidence="16">
    <name type="scientific">Eucalyptus grandis</name>
    <name type="common">Flooded gum</name>
    <dbReference type="NCBI Taxonomy" id="71139"/>
    <lineage>
        <taxon>Eukaryota</taxon>
        <taxon>Viridiplantae</taxon>
        <taxon>Streptophyta</taxon>
        <taxon>Embryophyta</taxon>
        <taxon>Tracheophyta</taxon>
        <taxon>Spermatophyta</taxon>
        <taxon>Magnoliopsida</taxon>
        <taxon>eudicotyledons</taxon>
        <taxon>Gunneridae</taxon>
        <taxon>Pentapetalae</taxon>
        <taxon>rosids</taxon>
        <taxon>malvids</taxon>
        <taxon>Myrtales</taxon>
        <taxon>Myrtaceae</taxon>
        <taxon>Myrtoideae</taxon>
        <taxon>Eucalypteae</taxon>
        <taxon>Eucalyptus</taxon>
    </lineage>
</organism>
<dbReference type="KEGG" id="egr:104425846"/>
<feature type="compositionally biased region" description="Acidic residues" evidence="12">
    <location>
        <begin position="656"/>
        <end position="666"/>
    </location>
</feature>
<feature type="transmembrane region" description="Helical" evidence="13">
    <location>
        <begin position="258"/>
        <end position="281"/>
    </location>
</feature>
<keyword evidence="5 14" id="KW-0732">Signal</keyword>
<evidence type="ECO:0000313" key="16">
    <source>
        <dbReference type="EMBL" id="KCW48615.1"/>
    </source>
</evidence>
<dbReference type="SUPFAM" id="SSF56112">
    <property type="entry name" value="Protein kinase-like (PK-like)"/>
    <property type="match status" value="1"/>
</dbReference>
<dbReference type="eggNOG" id="ENOG502QSFF">
    <property type="taxonomic scope" value="Eukaryota"/>
</dbReference>
<evidence type="ECO:0000256" key="1">
    <source>
        <dbReference type="ARBA" id="ARBA00004370"/>
    </source>
</evidence>
<dbReference type="Gene3D" id="1.10.510.10">
    <property type="entry name" value="Transferase(Phosphotransferase) domain 1"/>
    <property type="match status" value="1"/>
</dbReference>
<sequence length="666" mass="71891">MRVRRTLLVALAIVASFLFPVTGQDLASDRNALLALRSSLAGRTLLWDASQQSPCSWAGVQCQSGRVTSLRFPGASLSGQIPVGILGNLTGLKTLSLRLNALAGQIPPDLASCTGLRNLYLQGNRFSGPIPESLLGLRELVRLSLASNTLSGEISRSFSNLTRLRTLSLENNSLSGSVPAELSLLKLEQFNVSNNLLNGSIPDGLNKFSSASFLGNSLCGKPLGPCPPDVPIPSIGPSVDTGGESGEGGKRKKLSGSAVAGIAIGCVFSFIFIVILAIFLCRKRGSKRTRSIDMAVLKQQEMVLKQQEMVLRGEKASGDADICEFNGEYSVAAAAAAAMTVPTGRKEANGGGARKLVFFGKMARAFDLEDLLRASAEVLGKGTFGTSYKAVLEMGNMVAVKRLKDVNIAVGEFKEKIEAVGAMNHENLVPLRAFYYSNDEKLLVYDYMPMGSLSALLHGNRGAGRTPLNWELRSSIALGVARGIEYLHSQGHHVSHGNIKSSNVLLTKSHNARLSDFGLAHIVGPSVVPTRLAGYRAPEVTDPRRVSQKADVYSFGVLLLELLTGKAPANSVLNEEGIDLPRWVQSVVREEWSSEVFDLELLRYQNAEEEMVELLQLAMDCAAQYPDQRPSMPDVRRRIEELSRRSLPDHGPQPDQVDDVEVTSSH</sequence>
<evidence type="ECO:0000256" key="5">
    <source>
        <dbReference type="ARBA" id="ARBA00022729"/>
    </source>
</evidence>
<protein>
    <recommendedName>
        <fullName evidence="15">Protein kinase domain-containing protein</fullName>
    </recommendedName>
</protein>
<dbReference type="GO" id="GO:0016020">
    <property type="term" value="C:membrane"/>
    <property type="evidence" value="ECO:0007669"/>
    <property type="project" value="UniProtKB-SubCell"/>
</dbReference>
<keyword evidence="3" id="KW-0433">Leucine-rich repeat</keyword>
<evidence type="ECO:0000256" key="13">
    <source>
        <dbReference type="SAM" id="Phobius"/>
    </source>
</evidence>